<accession>A0A919B1R3</accession>
<dbReference type="Proteomes" id="UP000630718">
    <property type="component" value="Unassembled WGS sequence"/>
</dbReference>
<dbReference type="AlphaFoldDB" id="A0A919B1R3"/>
<keyword evidence="2" id="KW-1185">Reference proteome</keyword>
<protein>
    <submittedName>
        <fullName evidence="1">Uncharacterized protein</fullName>
    </submittedName>
</protein>
<dbReference type="EMBL" id="BNBI01000028">
    <property type="protein sequence ID" value="GHF35482.1"/>
    <property type="molecule type" value="Genomic_DNA"/>
</dbReference>
<sequence>MEQHRAQWREHGIPAAEIDRTVAYQEMWGGIALPPSPHYDGGPSSFSADVPEGSEAEGWWFGAGLQRTALPYAFMVGPEGEFGIHAGTWVPLHGSIEGWVESVALADHARRWARTTTTVTGEAVEALQLDGFEPVLEVAGRSDIWWRGADSLVAVYRGEAECMSAPQCRTATVYSGLDEWGLKGLGA</sequence>
<evidence type="ECO:0000313" key="2">
    <source>
        <dbReference type="Proteomes" id="UP000630718"/>
    </source>
</evidence>
<organism evidence="1 2">
    <name type="scientific">Streptomyces fumanus</name>
    <dbReference type="NCBI Taxonomy" id="67302"/>
    <lineage>
        <taxon>Bacteria</taxon>
        <taxon>Bacillati</taxon>
        <taxon>Actinomycetota</taxon>
        <taxon>Actinomycetes</taxon>
        <taxon>Kitasatosporales</taxon>
        <taxon>Streptomycetaceae</taxon>
        <taxon>Streptomyces</taxon>
    </lineage>
</organism>
<reference evidence="1" key="2">
    <citation type="submission" date="2020-09" db="EMBL/GenBank/DDBJ databases">
        <authorList>
            <person name="Sun Q."/>
            <person name="Ohkuma M."/>
        </authorList>
    </citation>
    <scope>NUCLEOTIDE SEQUENCE</scope>
    <source>
        <strain evidence="1">JCM 4477</strain>
    </source>
</reference>
<proteinExistence type="predicted"/>
<name>A0A919B1R3_9ACTN</name>
<reference evidence="1" key="1">
    <citation type="journal article" date="2014" name="Int. J. Syst. Evol. Microbiol.">
        <title>Complete genome sequence of Corynebacterium casei LMG S-19264T (=DSM 44701T), isolated from a smear-ripened cheese.</title>
        <authorList>
            <consortium name="US DOE Joint Genome Institute (JGI-PGF)"/>
            <person name="Walter F."/>
            <person name="Albersmeier A."/>
            <person name="Kalinowski J."/>
            <person name="Ruckert C."/>
        </authorList>
    </citation>
    <scope>NUCLEOTIDE SEQUENCE</scope>
    <source>
        <strain evidence="1">JCM 4477</strain>
    </source>
</reference>
<comment type="caution">
    <text evidence="1">The sequence shown here is derived from an EMBL/GenBank/DDBJ whole genome shotgun (WGS) entry which is preliminary data.</text>
</comment>
<gene>
    <name evidence="1" type="ORF">GCM10018772_71020</name>
</gene>
<evidence type="ECO:0000313" key="1">
    <source>
        <dbReference type="EMBL" id="GHF35482.1"/>
    </source>
</evidence>